<organism evidence="1">
    <name type="scientific">Anguilla anguilla</name>
    <name type="common">European freshwater eel</name>
    <name type="synonym">Muraena anguilla</name>
    <dbReference type="NCBI Taxonomy" id="7936"/>
    <lineage>
        <taxon>Eukaryota</taxon>
        <taxon>Metazoa</taxon>
        <taxon>Chordata</taxon>
        <taxon>Craniata</taxon>
        <taxon>Vertebrata</taxon>
        <taxon>Euteleostomi</taxon>
        <taxon>Actinopterygii</taxon>
        <taxon>Neopterygii</taxon>
        <taxon>Teleostei</taxon>
        <taxon>Anguilliformes</taxon>
        <taxon>Anguillidae</taxon>
        <taxon>Anguilla</taxon>
    </lineage>
</organism>
<reference evidence="1" key="2">
    <citation type="journal article" date="2015" name="Fish Shellfish Immunol.">
        <title>Early steps in the European eel (Anguilla anguilla)-Vibrio vulnificus interaction in the gills: Role of the RtxA13 toxin.</title>
        <authorList>
            <person name="Callol A."/>
            <person name="Pajuelo D."/>
            <person name="Ebbesson L."/>
            <person name="Teles M."/>
            <person name="MacKenzie S."/>
            <person name="Amaro C."/>
        </authorList>
    </citation>
    <scope>NUCLEOTIDE SEQUENCE</scope>
</reference>
<reference evidence="1" key="1">
    <citation type="submission" date="2014-11" db="EMBL/GenBank/DDBJ databases">
        <authorList>
            <person name="Amaro Gonzalez C."/>
        </authorList>
    </citation>
    <scope>NUCLEOTIDE SEQUENCE</scope>
</reference>
<dbReference type="AlphaFoldDB" id="A0A0E9SME1"/>
<proteinExistence type="predicted"/>
<evidence type="ECO:0000313" key="1">
    <source>
        <dbReference type="EMBL" id="JAH42392.1"/>
    </source>
</evidence>
<protein>
    <submittedName>
        <fullName evidence="1">Uncharacterized protein</fullName>
    </submittedName>
</protein>
<accession>A0A0E9SME1</accession>
<sequence>MDNRTVKTHSLKGTIYLNVRQYTTVLVTEIVMK</sequence>
<dbReference type="EMBL" id="GBXM01066185">
    <property type="protein sequence ID" value="JAH42392.1"/>
    <property type="molecule type" value="Transcribed_RNA"/>
</dbReference>
<name>A0A0E9SME1_ANGAN</name>